<sequence length="273" mass="30917">MAPSPPPATEPVSSRTEDSKPSSSKQEELSAPKSTPKVEQPLSTDELDKLLSREASAFQRDVEVDRILKAFKLNPYDLLGLDPTCTPADIKKRYRHLSLFIHPDKATHPRATDAFDLLKKAEADLMDQAKRDELDAVMLEARAQTLKANSLPTGINDTDSRVLALVPSFKEQIRTRARDILIDEEGMLSDEESEFSSRFALVCISHHAYYRAIKMNLANEGLEARRKEEEAATKKRKAEEDARWEENREQRVDSWRSFNAGKKKKKTKPNVLA</sequence>
<dbReference type="PANTHER" id="PTHR46620">
    <property type="entry name" value="J DOMAIN-CONTAINING PROTEIN SPF31"/>
    <property type="match status" value="1"/>
</dbReference>
<dbReference type="Gene3D" id="1.10.287.110">
    <property type="entry name" value="DnaJ domain"/>
    <property type="match status" value="1"/>
</dbReference>
<protein>
    <recommendedName>
        <fullName evidence="2">J domain-containing protein</fullName>
    </recommendedName>
</protein>
<feature type="region of interest" description="Disordered" evidence="1">
    <location>
        <begin position="223"/>
        <end position="273"/>
    </location>
</feature>
<reference evidence="3" key="1">
    <citation type="submission" date="2021-01" db="EMBL/GenBank/DDBJ databases">
        <authorList>
            <person name="Kaushik A."/>
        </authorList>
    </citation>
    <scope>NUCLEOTIDE SEQUENCE</scope>
    <source>
        <strain evidence="3">AG1-1C</strain>
    </source>
</reference>
<evidence type="ECO:0000313" key="4">
    <source>
        <dbReference type="Proteomes" id="UP000663846"/>
    </source>
</evidence>
<evidence type="ECO:0000313" key="3">
    <source>
        <dbReference type="EMBL" id="CAE6426739.1"/>
    </source>
</evidence>
<dbReference type="EMBL" id="CAJMWS010000325">
    <property type="protein sequence ID" value="CAE6426739.1"/>
    <property type="molecule type" value="Genomic_DNA"/>
</dbReference>
<dbReference type="PROSITE" id="PS50076">
    <property type="entry name" value="DNAJ_2"/>
    <property type="match status" value="1"/>
</dbReference>
<proteinExistence type="predicted"/>
<dbReference type="InterPro" id="IPR036869">
    <property type="entry name" value="J_dom_sf"/>
</dbReference>
<feature type="domain" description="J" evidence="2">
    <location>
        <begin position="74"/>
        <end position="138"/>
    </location>
</feature>
<dbReference type="InterPro" id="IPR001623">
    <property type="entry name" value="DnaJ_domain"/>
</dbReference>
<feature type="compositionally biased region" description="Basic and acidic residues" evidence="1">
    <location>
        <begin position="15"/>
        <end position="30"/>
    </location>
</feature>
<feature type="region of interest" description="Disordered" evidence="1">
    <location>
        <begin position="1"/>
        <end position="46"/>
    </location>
</feature>
<dbReference type="Pfam" id="PF00226">
    <property type="entry name" value="DnaJ"/>
    <property type="match status" value="1"/>
</dbReference>
<organism evidence="3 4">
    <name type="scientific">Rhizoctonia solani</name>
    <dbReference type="NCBI Taxonomy" id="456999"/>
    <lineage>
        <taxon>Eukaryota</taxon>
        <taxon>Fungi</taxon>
        <taxon>Dikarya</taxon>
        <taxon>Basidiomycota</taxon>
        <taxon>Agaricomycotina</taxon>
        <taxon>Agaricomycetes</taxon>
        <taxon>Cantharellales</taxon>
        <taxon>Ceratobasidiaceae</taxon>
        <taxon>Rhizoctonia</taxon>
    </lineage>
</organism>
<gene>
    <name evidence="3" type="ORF">RDB_LOCUS99587</name>
</gene>
<dbReference type="CDD" id="cd06257">
    <property type="entry name" value="DnaJ"/>
    <property type="match status" value="1"/>
</dbReference>
<dbReference type="SUPFAM" id="SSF46565">
    <property type="entry name" value="Chaperone J-domain"/>
    <property type="match status" value="1"/>
</dbReference>
<dbReference type="PANTHER" id="PTHR46620:SF1">
    <property type="entry name" value="J DOMAIN-CONTAINING PROTEIN SPF31"/>
    <property type="match status" value="1"/>
</dbReference>
<dbReference type="AlphaFoldDB" id="A0A8H2XGH5"/>
<evidence type="ECO:0000256" key="1">
    <source>
        <dbReference type="SAM" id="MobiDB-lite"/>
    </source>
</evidence>
<dbReference type="Proteomes" id="UP000663846">
    <property type="component" value="Unassembled WGS sequence"/>
</dbReference>
<feature type="compositionally biased region" description="Basic residues" evidence="1">
    <location>
        <begin position="261"/>
        <end position="273"/>
    </location>
</feature>
<name>A0A8H2XGH5_9AGAM</name>
<accession>A0A8H2XGH5</accession>
<dbReference type="PRINTS" id="PR00625">
    <property type="entry name" value="JDOMAIN"/>
</dbReference>
<dbReference type="SMART" id="SM00271">
    <property type="entry name" value="DnaJ"/>
    <property type="match status" value="1"/>
</dbReference>
<feature type="compositionally biased region" description="Basic and acidic residues" evidence="1">
    <location>
        <begin position="223"/>
        <end position="254"/>
    </location>
</feature>
<evidence type="ECO:0000259" key="2">
    <source>
        <dbReference type="PROSITE" id="PS50076"/>
    </source>
</evidence>
<comment type="caution">
    <text evidence="3">The sequence shown here is derived from an EMBL/GenBank/DDBJ whole genome shotgun (WGS) entry which is preliminary data.</text>
</comment>